<reference evidence="2 3" key="2">
    <citation type="journal article" date="2008" name="Nature">
        <title>The Phaeodactylum genome reveals the evolutionary history of diatom genomes.</title>
        <authorList>
            <person name="Bowler C."/>
            <person name="Allen A.E."/>
            <person name="Badger J.H."/>
            <person name="Grimwood J."/>
            <person name="Jabbari K."/>
            <person name="Kuo A."/>
            <person name="Maheswari U."/>
            <person name="Martens C."/>
            <person name="Maumus F."/>
            <person name="Otillar R.P."/>
            <person name="Rayko E."/>
            <person name="Salamov A."/>
            <person name="Vandepoele K."/>
            <person name="Beszteri B."/>
            <person name="Gruber A."/>
            <person name="Heijde M."/>
            <person name="Katinka M."/>
            <person name="Mock T."/>
            <person name="Valentin K."/>
            <person name="Verret F."/>
            <person name="Berges J.A."/>
            <person name="Brownlee C."/>
            <person name="Cadoret J.P."/>
            <person name="Chiovitti A."/>
            <person name="Choi C.J."/>
            <person name="Coesel S."/>
            <person name="De Martino A."/>
            <person name="Detter J.C."/>
            <person name="Durkin C."/>
            <person name="Falciatore A."/>
            <person name="Fournet J."/>
            <person name="Haruta M."/>
            <person name="Huysman M.J."/>
            <person name="Jenkins B.D."/>
            <person name="Jiroutova K."/>
            <person name="Jorgensen R.E."/>
            <person name="Joubert Y."/>
            <person name="Kaplan A."/>
            <person name="Kroger N."/>
            <person name="Kroth P.G."/>
            <person name="La Roche J."/>
            <person name="Lindquist E."/>
            <person name="Lommer M."/>
            <person name="Martin-Jezequel V."/>
            <person name="Lopez P.J."/>
            <person name="Lucas S."/>
            <person name="Mangogna M."/>
            <person name="McGinnis K."/>
            <person name="Medlin L.K."/>
            <person name="Montsant A."/>
            <person name="Oudot-Le Secq M.P."/>
            <person name="Napoli C."/>
            <person name="Obornik M."/>
            <person name="Parker M.S."/>
            <person name="Petit J.L."/>
            <person name="Porcel B.M."/>
            <person name="Poulsen N."/>
            <person name="Robison M."/>
            <person name="Rychlewski L."/>
            <person name="Rynearson T.A."/>
            <person name="Schmutz J."/>
            <person name="Shapiro H."/>
            <person name="Siaut M."/>
            <person name="Stanley M."/>
            <person name="Sussman M.R."/>
            <person name="Taylor A.R."/>
            <person name="Vardi A."/>
            <person name="von Dassow P."/>
            <person name="Vyverman W."/>
            <person name="Willis A."/>
            <person name="Wyrwicz L.S."/>
            <person name="Rokhsar D.S."/>
            <person name="Weissenbach J."/>
            <person name="Armbrust E.V."/>
            <person name="Green B.R."/>
            <person name="Van de Peer Y."/>
            <person name="Grigoriev I.V."/>
        </authorList>
    </citation>
    <scope>NUCLEOTIDE SEQUENCE [LARGE SCALE GENOMIC DNA]</scope>
    <source>
        <strain evidence="2 3">CCMP1335</strain>
    </source>
</reference>
<dbReference type="InterPro" id="IPR011990">
    <property type="entry name" value="TPR-like_helical_dom_sf"/>
</dbReference>
<dbReference type="EMBL" id="CM000638">
    <property type="protein sequence ID" value="EED95595.1"/>
    <property type="molecule type" value="Genomic_DNA"/>
</dbReference>
<evidence type="ECO:0000313" key="3">
    <source>
        <dbReference type="Proteomes" id="UP000001449"/>
    </source>
</evidence>
<evidence type="ECO:0000313" key="2">
    <source>
        <dbReference type="EMBL" id="EED95595.1"/>
    </source>
</evidence>
<feature type="compositionally biased region" description="Low complexity" evidence="1">
    <location>
        <begin position="143"/>
        <end position="153"/>
    </location>
</feature>
<protein>
    <submittedName>
        <fullName evidence="2">Uncharacterized protein</fullName>
    </submittedName>
</protein>
<feature type="compositionally biased region" description="Polar residues" evidence="1">
    <location>
        <begin position="20"/>
        <end position="30"/>
    </location>
</feature>
<feature type="compositionally biased region" description="Polar residues" evidence="1">
    <location>
        <begin position="115"/>
        <end position="129"/>
    </location>
</feature>
<organism evidence="2 3">
    <name type="scientific">Thalassiosira pseudonana</name>
    <name type="common">Marine diatom</name>
    <name type="synonym">Cyclotella nana</name>
    <dbReference type="NCBI Taxonomy" id="35128"/>
    <lineage>
        <taxon>Eukaryota</taxon>
        <taxon>Sar</taxon>
        <taxon>Stramenopiles</taxon>
        <taxon>Ochrophyta</taxon>
        <taxon>Bacillariophyta</taxon>
        <taxon>Coscinodiscophyceae</taxon>
        <taxon>Thalassiosirophycidae</taxon>
        <taxon>Thalassiosirales</taxon>
        <taxon>Thalassiosiraceae</taxon>
        <taxon>Thalassiosira</taxon>
    </lineage>
</organism>
<evidence type="ECO:0000256" key="1">
    <source>
        <dbReference type="SAM" id="MobiDB-lite"/>
    </source>
</evidence>
<keyword evidence="3" id="KW-1185">Reference proteome</keyword>
<dbReference type="HOGENOM" id="CLU_610467_0_0_1"/>
<dbReference type="SUPFAM" id="SSF48452">
    <property type="entry name" value="TPR-like"/>
    <property type="match status" value="1"/>
</dbReference>
<dbReference type="KEGG" id="tps:THAPSDRAFT_904"/>
<dbReference type="Gene3D" id="1.25.40.10">
    <property type="entry name" value="Tetratricopeptide repeat domain"/>
    <property type="match status" value="1"/>
</dbReference>
<feature type="region of interest" description="Disordered" evidence="1">
    <location>
        <begin position="1"/>
        <end position="39"/>
    </location>
</feature>
<sequence>MPTDLALSEEPKPPLLRSVSELNHPTSHQNNYDDDDENHEITAYPKTKDERRHTVAATTIPGQLVVSETTKRILEQMDGDQVQSAKDLWIQRKISRESSGCNSVALLMGSMEGRQSLNGSQLSGVSKGTTDIGDGGEGRKSVRSSTHSSTRSSAFTKFLPTDIQDLEDDNDEYETECTKRSSARVSALSKSVNAVEVQQLKDLDDDDTEYNSDSTEDLVFTKQDSDPKLDEIVNRIKEEDNDFSSRHSESVVQSSEEKEFNPETVLVGRLSQSVNVVPTWKPLSSDVKGDDNEWEKEPLPENDIRRTSRRHRAGGGGGRGGIGNLWKSITQSFVVEQEPQPPTPKKQIKEPKKEISGAKYFRKGKKMADKCRFLEAVALYNFALVRQREDLGEDHLDCGTTLNEIGVAWMMLGERYPALTALEEALYIRQKALGDGAMEEQLNEDIDAE</sequence>
<dbReference type="GeneID" id="7447663"/>
<proteinExistence type="predicted"/>
<reference evidence="2 3" key="1">
    <citation type="journal article" date="2004" name="Science">
        <title>The genome of the diatom Thalassiosira pseudonana: ecology, evolution, and metabolism.</title>
        <authorList>
            <person name="Armbrust E.V."/>
            <person name="Berges J.A."/>
            <person name="Bowler C."/>
            <person name="Green B.R."/>
            <person name="Martinez D."/>
            <person name="Putnam N.H."/>
            <person name="Zhou S."/>
            <person name="Allen A.E."/>
            <person name="Apt K.E."/>
            <person name="Bechner M."/>
            <person name="Brzezinski M.A."/>
            <person name="Chaal B.K."/>
            <person name="Chiovitti A."/>
            <person name="Davis A.K."/>
            <person name="Demarest M.S."/>
            <person name="Detter J.C."/>
            <person name="Glavina T."/>
            <person name="Goodstein D."/>
            <person name="Hadi M.Z."/>
            <person name="Hellsten U."/>
            <person name="Hildebrand M."/>
            <person name="Jenkins B.D."/>
            <person name="Jurka J."/>
            <person name="Kapitonov V.V."/>
            <person name="Kroger N."/>
            <person name="Lau W.W."/>
            <person name="Lane T.W."/>
            <person name="Larimer F.W."/>
            <person name="Lippmeier J.C."/>
            <person name="Lucas S."/>
            <person name="Medina M."/>
            <person name="Montsant A."/>
            <person name="Obornik M."/>
            <person name="Parker M.S."/>
            <person name="Palenik B."/>
            <person name="Pazour G.J."/>
            <person name="Richardson P.M."/>
            <person name="Rynearson T.A."/>
            <person name="Saito M.A."/>
            <person name="Schwartz D.C."/>
            <person name="Thamatrakoln K."/>
            <person name="Valentin K."/>
            <person name="Vardi A."/>
            <person name="Wilkerson F.P."/>
            <person name="Rokhsar D.S."/>
        </authorList>
    </citation>
    <scope>NUCLEOTIDE SEQUENCE [LARGE SCALE GENOMIC DNA]</scope>
    <source>
        <strain evidence="2 3">CCMP1335</strain>
    </source>
</reference>
<dbReference type="AlphaFoldDB" id="B8BSS4"/>
<name>B8BSS4_THAPS</name>
<dbReference type="InParanoid" id="B8BSS4"/>
<accession>B8BSS4</accession>
<dbReference type="PaxDb" id="35128-Thaps904"/>
<dbReference type="RefSeq" id="XP_002285954.1">
    <property type="nucleotide sequence ID" value="XM_002285918.1"/>
</dbReference>
<gene>
    <name evidence="2" type="ORF">THAPSDRAFT_904</name>
</gene>
<dbReference type="eggNOG" id="ENOG502R8IE">
    <property type="taxonomic scope" value="Eukaryota"/>
</dbReference>
<feature type="region of interest" description="Disordered" evidence="1">
    <location>
        <begin position="115"/>
        <end position="155"/>
    </location>
</feature>
<dbReference type="Proteomes" id="UP000001449">
    <property type="component" value="Chromosome 1"/>
</dbReference>